<dbReference type="InterPro" id="IPR051540">
    <property type="entry name" value="S-2-haloacid_dehalogenase"/>
</dbReference>
<dbReference type="InterPro" id="IPR023198">
    <property type="entry name" value="PGP-like_dom2"/>
</dbReference>
<keyword evidence="1" id="KW-0378">Hydrolase</keyword>
<dbReference type="Gene3D" id="1.10.150.240">
    <property type="entry name" value="Putative phosphatase, domain 2"/>
    <property type="match status" value="1"/>
</dbReference>
<dbReference type="PANTHER" id="PTHR43316:SF3">
    <property type="entry name" value="HALOACID DEHALOGENASE, TYPE II (AFU_ORTHOLOGUE AFUA_2G07750)-RELATED"/>
    <property type="match status" value="1"/>
</dbReference>
<comment type="caution">
    <text evidence="2">The sequence shown here is derived from an EMBL/GenBank/DDBJ whole genome shotgun (WGS) entry which is preliminary data.</text>
</comment>
<proteinExistence type="predicted"/>
<name>A0ABQ1B7U5_9EURO</name>
<dbReference type="SUPFAM" id="SSF56784">
    <property type="entry name" value="HAD-like"/>
    <property type="match status" value="1"/>
</dbReference>
<organism evidence="2 3">
    <name type="scientific">Aspergillus udagawae</name>
    <dbReference type="NCBI Taxonomy" id="91492"/>
    <lineage>
        <taxon>Eukaryota</taxon>
        <taxon>Fungi</taxon>
        <taxon>Dikarya</taxon>
        <taxon>Ascomycota</taxon>
        <taxon>Pezizomycotina</taxon>
        <taxon>Eurotiomycetes</taxon>
        <taxon>Eurotiomycetidae</taxon>
        <taxon>Eurotiales</taxon>
        <taxon>Aspergillaceae</taxon>
        <taxon>Aspergillus</taxon>
        <taxon>Aspergillus subgen. Fumigati</taxon>
    </lineage>
</organism>
<sequence length="155" mass="17155">MAEDMIVVAFDLYGTVLSTHSIVKQLGQHFSNANAQPVSTSRRRYQLEYTWRLNSMGHYSSFSKITRNTLGHAVAEHGEKLEEDAIDELLRAYDSLPSFPDVQPTLSQLADRSDITVVVFSNGTQSMVTNSVPASPDLSPHSAVFKQIITVDGVR</sequence>
<keyword evidence="3" id="KW-1185">Reference proteome</keyword>
<protein>
    <submittedName>
        <fullName evidence="2">2-haloalkanoic acid dehalogenase</fullName>
    </submittedName>
</protein>
<evidence type="ECO:0000313" key="2">
    <source>
        <dbReference type="EMBL" id="GFF95593.1"/>
    </source>
</evidence>
<dbReference type="Pfam" id="PF00702">
    <property type="entry name" value="Hydrolase"/>
    <property type="match status" value="1"/>
</dbReference>
<evidence type="ECO:0000256" key="1">
    <source>
        <dbReference type="ARBA" id="ARBA00022801"/>
    </source>
</evidence>
<dbReference type="PRINTS" id="PR00413">
    <property type="entry name" value="HADHALOGNASE"/>
</dbReference>
<evidence type="ECO:0000313" key="3">
    <source>
        <dbReference type="Proteomes" id="UP000465266"/>
    </source>
</evidence>
<gene>
    <name evidence="2" type="ORF">IFM53868_08105</name>
</gene>
<dbReference type="EMBL" id="BLKG01000114">
    <property type="protein sequence ID" value="GFF95593.1"/>
    <property type="molecule type" value="Genomic_DNA"/>
</dbReference>
<dbReference type="InterPro" id="IPR036412">
    <property type="entry name" value="HAD-like_sf"/>
</dbReference>
<dbReference type="InterPro" id="IPR006439">
    <property type="entry name" value="HAD-SF_hydro_IA"/>
</dbReference>
<dbReference type="Proteomes" id="UP000465266">
    <property type="component" value="Unassembled WGS sequence"/>
</dbReference>
<accession>A0ABQ1B7U5</accession>
<dbReference type="PANTHER" id="PTHR43316">
    <property type="entry name" value="HYDROLASE, HALOACID DELAHOGENASE-RELATED"/>
    <property type="match status" value="1"/>
</dbReference>
<reference evidence="2 3" key="1">
    <citation type="submission" date="2020-01" db="EMBL/GenBank/DDBJ databases">
        <title>Draft genome sequence of Aspergillus udagawae IFM 53868.</title>
        <authorList>
            <person name="Takahashi H."/>
            <person name="Yaguchi T."/>
        </authorList>
    </citation>
    <scope>NUCLEOTIDE SEQUENCE [LARGE SCALE GENOMIC DNA]</scope>
    <source>
        <strain evidence="2 3">IFM 53868</strain>
    </source>
</reference>